<keyword evidence="3" id="KW-1185">Reference proteome</keyword>
<dbReference type="InterPro" id="IPR021561">
    <property type="entry name" value="AbiEi_3"/>
</dbReference>
<evidence type="ECO:0000313" key="3">
    <source>
        <dbReference type="Proteomes" id="UP000662678"/>
    </source>
</evidence>
<evidence type="ECO:0000313" key="2">
    <source>
        <dbReference type="EMBL" id="GHD80372.1"/>
    </source>
</evidence>
<feature type="domain" description="Transcriptional regulator AbiEi antitoxin N-terminal" evidence="1">
    <location>
        <begin position="2"/>
        <end position="84"/>
    </location>
</feature>
<protein>
    <recommendedName>
        <fullName evidence="1">Transcriptional regulator AbiEi antitoxin N-terminal domain-containing protein</fullName>
    </recommendedName>
</protein>
<accession>A0ABQ3HBF0</accession>
<dbReference type="Pfam" id="PF17194">
    <property type="entry name" value="AbiEi_3_N"/>
    <property type="match status" value="1"/>
</dbReference>
<sequence length="234" mass="26674">MQAAPRGQPLDTDMLRDFGVSPAQATYMVKAGWLQRLSRGVYLLTGDRPSRDGIIAYLARHIPGLHAGGKTALDWQGVRHNIAFRERVQLWGCQSYDFPPWVAENMLYSYQTTKLFDDGFPDEYGLKPLPYGNSNVRVSVPERALLELASDIGKGQSLEEARNIVMTLRNIRPQVLDEFLSHCQRVKVVRLVRDLGLWSEYPWGLNLQKHVDRLGAGKRWSNRTRDGERLTLKP</sequence>
<organism evidence="2 3">
    <name type="scientific">Vogesella fluminis</name>
    <dbReference type="NCBI Taxonomy" id="1069161"/>
    <lineage>
        <taxon>Bacteria</taxon>
        <taxon>Pseudomonadati</taxon>
        <taxon>Pseudomonadota</taxon>
        <taxon>Betaproteobacteria</taxon>
        <taxon>Neisseriales</taxon>
        <taxon>Chromobacteriaceae</taxon>
        <taxon>Vogesella</taxon>
    </lineage>
</organism>
<dbReference type="InterPro" id="IPR033455">
    <property type="entry name" value="AbiEi_3_N"/>
</dbReference>
<dbReference type="EMBL" id="BMYP01000037">
    <property type="protein sequence ID" value="GHD80372.1"/>
    <property type="molecule type" value="Genomic_DNA"/>
</dbReference>
<reference evidence="3" key="1">
    <citation type="journal article" date="2019" name="Int. J. Syst. Evol. Microbiol.">
        <title>The Global Catalogue of Microorganisms (GCM) 10K type strain sequencing project: providing services to taxonomists for standard genome sequencing and annotation.</title>
        <authorList>
            <consortium name="The Broad Institute Genomics Platform"/>
            <consortium name="The Broad Institute Genome Sequencing Center for Infectious Disease"/>
            <person name="Wu L."/>
            <person name="Ma J."/>
        </authorList>
    </citation>
    <scope>NUCLEOTIDE SEQUENCE [LARGE SCALE GENOMIC DNA]</scope>
    <source>
        <strain evidence="3">KCTC 23713</strain>
    </source>
</reference>
<dbReference type="Pfam" id="PF11459">
    <property type="entry name" value="AbiEi_3"/>
    <property type="match status" value="1"/>
</dbReference>
<name>A0ABQ3HBF0_9NEIS</name>
<comment type="caution">
    <text evidence="2">The sequence shown here is derived from an EMBL/GenBank/DDBJ whole genome shotgun (WGS) entry which is preliminary data.</text>
</comment>
<dbReference type="Proteomes" id="UP000662678">
    <property type="component" value="Unassembled WGS sequence"/>
</dbReference>
<evidence type="ECO:0000259" key="1">
    <source>
        <dbReference type="Pfam" id="PF17194"/>
    </source>
</evidence>
<proteinExistence type="predicted"/>
<gene>
    <name evidence="2" type="ORF">GCM10011419_25000</name>
</gene>